<organism evidence="2">
    <name type="scientific">marine sediment metagenome</name>
    <dbReference type="NCBI Taxonomy" id="412755"/>
    <lineage>
        <taxon>unclassified sequences</taxon>
        <taxon>metagenomes</taxon>
        <taxon>ecological metagenomes</taxon>
    </lineage>
</organism>
<accession>A0A0F9KX13</accession>
<dbReference type="EMBL" id="LAZR01013888">
    <property type="protein sequence ID" value="KKM19875.1"/>
    <property type="molecule type" value="Genomic_DNA"/>
</dbReference>
<dbReference type="NCBIfam" id="TIGR01444">
    <property type="entry name" value="fkbM_fam"/>
    <property type="match status" value="1"/>
</dbReference>
<dbReference type="PANTHER" id="PTHR34203">
    <property type="entry name" value="METHYLTRANSFERASE, FKBM FAMILY PROTEIN"/>
    <property type="match status" value="1"/>
</dbReference>
<reference evidence="2" key="1">
    <citation type="journal article" date="2015" name="Nature">
        <title>Complex archaea that bridge the gap between prokaryotes and eukaryotes.</title>
        <authorList>
            <person name="Spang A."/>
            <person name="Saw J.H."/>
            <person name="Jorgensen S.L."/>
            <person name="Zaremba-Niedzwiedzka K."/>
            <person name="Martijn J."/>
            <person name="Lind A.E."/>
            <person name="van Eijk R."/>
            <person name="Schleper C."/>
            <person name="Guy L."/>
            <person name="Ettema T.J."/>
        </authorList>
    </citation>
    <scope>NUCLEOTIDE SEQUENCE</scope>
</reference>
<proteinExistence type="predicted"/>
<dbReference type="InterPro" id="IPR006342">
    <property type="entry name" value="FkbM_mtfrase"/>
</dbReference>
<dbReference type="Pfam" id="PF05050">
    <property type="entry name" value="Methyltransf_21"/>
    <property type="match status" value="1"/>
</dbReference>
<feature type="domain" description="Methyltransferase FkbM" evidence="1">
    <location>
        <begin position="65"/>
        <end position="194"/>
    </location>
</feature>
<comment type="caution">
    <text evidence="2">The sequence shown here is derived from an EMBL/GenBank/DDBJ whole genome shotgun (WGS) entry which is preliminary data.</text>
</comment>
<dbReference type="AlphaFoldDB" id="A0A0F9KX13"/>
<name>A0A0F9KX13_9ZZZZ</name>
<evidence type="ECO:0000259" key="1">
    <source>
        <dbReference type="Pfam" id="PF05050"/>
    </source>
</evidence>
<evidence type="ECO:0000313" key="2">
    <source>
        <dbReference type="EMBL" id="KKM19875.1"/>
    </source>
</evidence>
<dbReference type="SUPFAM" id="SSF53335">
    <property type="entry name" value="S-adenosyl-L-methionine-dependent methyltransferases"/>
    <property type="match status" value="1"/>
</dbReference>
<sequence length="267" mass="31529">MIKQILLRNHQINSVLKYFKTHNLGKRHFFSFFKIMDYAPWNIKKVIKRKAFYSYFIQKNDLCFDIGANIGNHIHYYLCAGAKVIAVEPQRRCLKILNQRYGNNKKVKVVEKAIGEEKKENYLYVCDEISTLSTFSDKWKTEGRYSTKVHWSKTRKVDMITLDHLIREFGNPKFCKIDVEGYELNVLKGLTKKIPYLSFEFTREFFEDAKKCINRILSLGNATFNLVAINPFRFFFSKWVTPDLLYDAINSIDEELLHGDIYVKISI</sequence>
<dbReference type="InterPro" id="IPR029063">
    <property type="entry name" value="SAM-dependent_MTases_sf"/>
</dbReference>
<dbReference type="PANTHER" id="PTHR34203:SF15">
    <property type="entry name" value="SLL1173 PROTEIN"/>
    <property type="match status" value="1"/>
</dbReference>
<dbReference type="Gene3D" id="3.40.50.150">
    <property type="entry name" value="Vaccinia Virus protein VP39"/>
    <property type="match status" value="1"/>
</dbReference>
<protein>
    <recommendedName>
        <fullName evidence="1">Methyltransferase FkbM domain-containing protein</fullName>
    </recommendedName>
</protein>
<dbReference type="InterPro" id="IPR052514">
    <property type="entry name" value="SAM-dependent_MTase"/>
</dbReference>
<gene>
    <name evidence="2" type="ORF">LCGC14_1651210</name>
</gene>